<organism evidence="5 6">
    <name type="scientific">Phocoenobacter skyensis</name>
    <dbReference type="NCBI Taxonomy" id="97481"/>
    <lineage>
        <taxon>Bacteria</taxon>
        <taxon>Pseudomonadati</taxon>
        <taxon>Pseudomonadota</taxon>
        <taxon>Gammaproteobacteria</taxon>
        <taxon>Pasteurellales</taxon>
        <taxon>Pasteurellaceae</taxon>
        <taxon>Phocoenobacter</taxon>
    </lineage>
</organism>
<dbReference type="AlphaFoldDB" id="A0AAJ6NAR8"/>
<dbReference type="Pfam" id="PF12802">
    <property type="entry name" value="MarR_2"/>
    <property type="match status" value="1"/>
</dbReference>
<reference evidence="5" key="1">
    <citation type="journal article" date="2023" name="Front. Microbiol.">
        <title>Phylogeography and host specificity of Pasteurellaceae pathogenic to sea-farmed fish in the north-east Atlantic.</title>
        <authorList>
            <person name="Gulla S."/>
            <person name="Colquhoun D.J."/>
            <person name="Olsen A.B."/>
            <person name="Spilsberg B."/>
            <person name="Lagesen K."/>
            <person name="Aakesson C.P."/>
            <person name="Strom S."/>
            <person name="Manji F."/>
            <person name="Birkbeck T.H."/>
            <person name="Nilsen H.K."/>
        </authorList>
    </citation>
    <scope>NUCLEOTIDE SEQUENCE</scope>
    <source>
        <strain evidence="5">TW16_20</strain>
    </source>
</reference>
<sequence length="148" mass="17253">MNYRQQMDLITTHIATITQLYHECAKLHGMTYNTMMVLGALRHHQTCTQKQIVETWGLPKQSVNTIIKKLHNEQKVEFSQGRNNKEKLVQFTDKGKVFSDTVLQPILAMEERVLQHIGEKECQQLENTMAKFATFFTEEFCAYQKDNA</sequence>
<feature type="domain" description="HTH marR-type" evidence="4">
    <location>
        <begin position="23"/>
        <end position="122"/>
    </location>
</feature>
<dbReference type="SUPFAM" id="SSF46785">
    <property type="entry name" value="Winged helix' DNA-binding domain"/>
    <property type="match status" value="1"/>
</dbReference>
<keyword evidence="3" id="KW-0804">Transcription</keyword>
<evidence type="ECO:0000313" key="5">
    <source>
        <dbReference type="EMBL" id="MDP8173320.1"/>
    </source>
</evidence>
<dbReference type="GO" id="GO:0003677">
    <property type="term" value="F:DNA binding"/>
    <property type="evidence" value="ECO:0007669"/>
    <property type="project" value="UniProtKB-KW"/>
</dbReference>
<evidence type="ECO:0000256" key="2">
    <source>
        <dbReference type="ARBA" id="ARBA00023125"/>
    </source>
</evidence>
<dbReference type="PANTHER" id="PTHR42756:SF1">
    <property type="entry name" value="TRANSCRIPTIONAL REPRESSOR OF EMRAB OPERON"/>
    <property type="match status" value="1"/>
</dbReference>
<protein>
    <submittedName>
        <fullName evidence="5">MarR family transcriptional regulator</fullName>
    </submittedName>
</protein>
<comment type="caution">
    <text evidence="5">The sequence shown here is derived from an EMBL/GenBank/DDBJ whole genome shotgun (WGS) entry which is preliminary data.</text>
</comment>
<dbReference type="InterPro" id="IPR036390">
    <property type="entry name" value="WH_DNA-bd_sf"/>
</dbReference>
<keyword evidence="2" id="KW-0238">DNA-binding</keyword>
<evidence type="ECO:0000313" key="6">
    <source>
        <dbReference type="Proteomes" id="UP001236239"/>
    </source>
</evidence>
<dbReference type="InterPro" id="IPR036388">
    <property type="entry name" value="WH-like_DNA-bd_sf"/>
</dbReference>
<dbReference type="PANTHER" id="PTHR42756">
    <property type="entry name" value="TRANSCRIPTIONAL REGULATOR, MARR"/>
    <property type="match status" value="1"/>
</dbReference>
<dbReference type="EMBL" id="JASAYQ010000013">
    <property type="protein sequence ID" value="MDP8173320.1"/>
    <property type="molecule type" value="Genomic_DNA"/>
</dbReference>
<keyword evidence="1" id="KW-0805">Transcription regulation</keyword>
<evidence type="ECO:0000259" key="4">
    <source>
        <dbReference type="SMART" id="SM00347"/>
    </source>
</evidence>
<name>A0AAJ6NAR8_9PAST</name>
<gene>
    <name evidence="5" type="ORF">QJU93_08120</name>
</gene>
<evidence type="ECO:0000256" key="1">
    <source>
        <dbReference type="ARBA" id="ARBA00023015"/>
    </source>
</evidence>
<accession>A0AAJ6NAR8</accession>
<dbReference type="SMART" id="SM00347">
    <property type="entry name" value="HTH_MARR"/>
    <property type="match status" value="1"/>
</dbReference>
<dbReference type="GO" id="GO:0003700">
    <property type="term" value="F:DNA-binding transcription factor activity"/>
    <property type="evidence" value="ECO:0007669"/>
    <property type="project" value="InterPro"/>
</dbReference>
<proteinExistence type="predicted"/>
<dbReference type="Gene3D" id="1.10.10.10">
    <property type="entry name" value="Winged helix-like DNA-binding domain superfamily/Winged helix DNA-binding domain"/>
    <property type="match status" value="1"/>
</dbReference>
<evidence type="ECO:0000256" key="3">
    <source>
        <dbReference type="ARBA" id="ARBA00023163"/>
    </source>
</evidence>
<dbReference type="RefSeq" id="WP_306374268.1">
    <property type="nucleotide sequence ID" value="NZ_JASAYK010000004.1"/>
</dbReference>
<dbReference type="InterPro" id="IPR000835">
    <property type="entry name" value="HTH_MarR-typ"/>
</dbReference>
<dbReference type="Proteomes" id="UP001236239">
    <property type="component" value="Unassembled WGS sequence"/>
</dbReference>